<sequence length="459" mass="51531">MNIIIRHKKFILSLLTIVAIFSFNNKSYAEENIVYERISGEDRYETSREIALNTYATADTVILANGGSYPDSISAIGLSKKYEAPIILNEKECLNSGNLSVLIKLNTKKVILIGDETSISLDVENKLIANGLEIERFAGDDRYDTSVIVNDYVYDKDSIDELIIVSGENFADSISISSYAHNKNIPLFITPKDADSDLIDKIKSFNPNKVYVAGGENVVGSWVEKNFANTERVAGEDRYDTSKKIHNKFFDNTEVVYTTKGDSFPDSITGIPLASNNDTNIVLSKNNAKELTYVEAEKIVILGERLSIDPVIKFNGWKGDRYYKEDIAVKGWQDIDGKSYFFDNNSNLVKKHTYMDGKWYLFKSNGEFMGKGKKYTSNASAYSGHRVTASGEKPNWGTIATDPNVIPMYSKVYIPYFDKTFRANDTGGAIKGTKVDVFMNSNKEARQFGRRNIDIFVLE</sequence>
<dbReference type="PANTHER" id="PTHR30032">
    <property type="entry name" value="N-ACETYLMURAMOYL-L-ALANINE AMIDASE-RELATED"/>
    <property type="match status" value="1"/>
</dbReference>
<dbReference type="InterPro" id="IPR036908">
    <property type="entry name" value="RlpA-like_sf"/>
</dbReference>
<gene>
    <name evidence="2" type="ORF">J2Z43_002133</name>
</gene>
<dbReference type="Pfam" id="PF06725">
    <property type="entry name" value="3D"/>
    <property type="match status" value="1"/>
</dbReference>
<dbReference type="Proteomes" id="UP000767291">
    <property type="component" value="Unassembled WGS sequence"/>
</dbReference>
<dbReference type="PANTHER" id="PTHR30032:SF8">
    <property type="entry name" value="GERMINATION-SPECIFIC N-ACETYLMURAMOYL-L-ALANINE AMIDASE"/>
    <property type="match status" value="1"/>
</dbReference>
<dbReference type="Gene3D" id="3.40.50.12090">
    <property type="match status" value="2"/>
</dbReference>
<accession>A0ABS4ECR5</accession>
<dbReference type="Pfam" id="PF04122">
    <property type="entry name" value="CW_binding_2"/>
    <property type="match status" value="3"/>
</dbReference>
<dbReference type="InterPro" id="IPR007253">
    <property type="entry name" value="Cell_wall-bd_2"/>
</dbReference>
<evidence type="ECO:0000259" key="1">
    <source>
        <dbReference type="Pfam" id="PF06725"/>
    </source>
</evidence>
<organism evidence="2 3">
    <name type="scientific">Metaclostridioides mangenotii</name>
    <dbReference type="NCBI Taxonomy" id="1540"/>
    <lineage>
        <taxon>Bacteria</taxon>
        <taxon>Bacillati</taxon>
        <taxon>Bacillota</taxon>
        <taxon>Clostridia</taxon>
        <taxon>Peptostreptococcales</taxon>
        <taxon>Peptostreptococcaceae</taxon>
        <taxon>Metaclostridioides</taxon>
    </lineage>
</organism>
<keyword evidence="3" id="KW-1185">Reference proteome</keyword>
<dbReference type="InterPro" id="IPR051922">
    <property type="entry name" value="Bact_Sporulation_Assoc"/>
</dbReference>
<comment type="caution">
    <text evidence="2">The sequence shown here is derived from an EMBL/GenBank/DDBJ whole genome shotgun (WGS) entry which is preliminary data.</text>
</comment>
<reference evidence="2 3" key="1">
    <citation type="submission" date="2021-03" db="EMBL/GenBank/DDBJ databases">
        <title>Genomic Encyclopedia of Type Strains, Phase IV (KMG-IV): sequencing the most valuable type-strain genomes for metagenomic binning, comparative biology and taxonomic classification.</title>
        <authorList>
            <person name="Goeker M."/>
        </authorList>
    </citation>
    <scope>NUCLEOTIDE SEQUENCE [LARGE SCALE GENOMIC DNA]</scope>
    <source>
        <strain evidence="2 3">DSM 1289</strain>
    </source>
</reference>
<dbReference type="InterPro" id="IPR059180">
    <property type="entry name" value="3D_YorM"/>
</dbReference>
<evidence type="ECO:0000313" key="3">
    <source>
        <dbReference type="Proteomes" id="UP000767291"/>
    </source>
</evidence>
<dbReference type="SUPFAM" id="SSF50685">
    <property type="entry name" value="Barwin-like endoglucanases"/>
    <property type="match status" value="1"/>
</dbReference>
<dbReference type="RefSeq" id="WP_209457142.1">
    <property type="nucleotide sequence ID" value="NZ_BAAACS010000004.1"/>
</dbReference>
<dbReference type="InterPro" id="IPR010611">
    <property type="entry name" value="3D_dom"/>
</dbReference>
<proteinExistence type="predicted"/>
<dbReference type="Gene3D" id="2.40.40.10">
    <property type="entry name" value="RlpA-like domain"/>
    <property type="match status" value="1"/>
</dbReference>
<dbReference type="EMBL" id="JAGGJX010000004">
    <property type="protein sequence ID" value="MBP1855735.1"/>
    <property type="molecule type" value="Genomic_DNA"/>
</dbReference>
<dbReference type="SUPFAM" id="SSF69360">
    <property type="entry name" value="Cell wall binding repeat"/>
    <property type="match status" value="1"/>
</dbReference>
<dbReference type="Gene3D" id="2.10.270.10">
    <property type="entry name" value="Cholin Binding"/>
    <property type="match status" value="1"/>
</dbReference>
<evidence type="ECO:0000313" key="2">
    <source>
        <dbReference type="EMBL" id="MBP1855735.1"/>
    </source>
</evidence>
<protein>
    <submittedName>
        <fullName evidence="2">Cell wall-binding protein/3D (Asp-Asp-Asp) domain-containing protein</fullName>
    </submittedName>
</protein>
<name>A0ABS4ECR5_9FIRM</name>
<dbReference type="CDD" id="cd14667">
    <property type="entry name" value="3D_containing_proteins"/>
    <property type="match status" value="1"/>
</dbReference>
<feature type="domain" description="3D" evidence="1">
    <location>
        <begin position="398"/>
        <end position="458"/>
    </location>
</feature>